<name>A0AAE2C6D2_9LAMI</name>
<evidence type="ECO:0000313" key="3">
    <source>
        <dbReference type="EMBL" id="KAK4410345.1"/>
    </source>
</evidence>
<keyword evidence="4" id="KW-1185">Reference proteome</keyword>
<dbReference type="CDD" id="cd09247">
    <property type="entry name" value="BRO1_Alix_like_2"/>
    <property type="match status" value="1"/>
</dbReference>
<evidence type="ECO:0000259" key="2">
    <source>
        <dbReference type="PROSITE" id="PS51180"/>
    </source>
</evidence>
<organism evidence="3 4">
    <name type="scientific">Sesamum angolense</name>
    <dbReference type="NCBI Taxonomy" id="2727404"/>
    <lineage>
        <taxon>Eukaryota</taxon>
        <taxon>Viridiplantae</taxon>
        <taxon>Streptophyta</taxon>
        <taxon>Embryophyta</taxon>
        <taxon>Tracheophyta</taxon>
        <taxon>Spermatophyta</taxon>
        <taxon>Magnoliopsida</taxon>
        <taxon>eudicotyledons</taxon>
        <taxon>Gunneridae</taxon>
        <taxon>Pentapetalae</taxon>
        <taxon>asterids</taxon>
        <taxon>lamiids</taxon>
        <taxon>Lamiales</taxon>
        <taxon>Pedaliaceae</taxon>
        <taxon>Sesamum</taxon>
    </lineage>
</organism>
<dbReference type="InterPro" id="IPR038898">
    <property type="entry name" value="BROX"/>
</dbReference>
<dbReference type="EMBL" id="JACGWL010000001">
    <property type="protein sequence ID" value="KAK4410345.1"/>
    <property type="molecule type" value="Genomic_DNA"/>
</dbReference>
<dbReference type="InterPro" id="IPR004328">
    <property type="entry name" value="BRO1_dom"/>
</dbReference>
<dbReference type="PROSITE" id="PS51180">
    <property type="entry name" value="BRO1"/>
    <property type="match status" value="1"/>
</dbReference>
<proteinExistence type="inferred from homology"/>
<sequence>MQEKIFCFLWGFGNSEHFLYPSIWDFGGVLRMMICYPGLTKLKMKPIVYQNVLLASDSGTLEQLKELSSKRKAIEETFNETSCVTDAIAREISGGLTSGCEQDIQKLEQYLPLLENLVRHVKTKGKNHQMICWISNLRIRWSSVLTSSSMFHIKGPKFYQVNDIYFELGMILFLYGAMLHERALEVLSSDIVQSAALFRKAAGVYNYLAQEVLIYLIQDEDRPPEATCRMSSILSLICLAEAQAITARKAEESGKTGGLLAKLHYGVTEFLIEAIDVLRVTTKECKDISSRLLDYILSCKTLHELKCYKYIAEGLQNDGKIGVAVGVLRQALANAKKSMPKEESWRSVFKKAVDDASVQLRKYEHENEFIWRERVPCNDELPLPEAVKIVTLIPYQPQKWERSLVFKL</sequence>
<reference evidence="3" key="2">
    <citation type="journal article" date="2024" name="Plant">
        <title>Genomic evolution and insights into agronomic trait innovations of Sesamum species.</title>
        <authorList>
            <person name="Miao H."/>
            <person name="Wang L."/>
            <person name="Qu L."/>
            <person name="Liu H."/>
            <person name="Sun Y."/>
            <person name="Le M."/>
            <person name="Wang Q."/>
            <person name="Wei S."/>
            <person name="Zheng Y."/>
            <person name="Lin W."/>
            <person name="Duan Y."/>
            <person name="Cao H."/>
            <person name="Xiong S."/>
            <person name="Wang X."/>
            <person name="Wei L."/>
            <person name="Li C."/>
            <person name="Ma Q."/>
            <person name="Ju M."/>
            <person name="Zhao R."/>
            <person name="Li G."/>
            <person name="Mu C."/>
            <person name="Tian Q."/>
            <person name="Mei H."/>
            <person name="Zhang T."/>
            <person name="Gao T."/>
            <person name="Zhang H."/>
        </authorList>
    </citation>
    <scope>NUCLEOTIDE SEQUENCE</scope>
    <source>
        <strain evidence="3">K16</strain>
    </source>
</reference>
<dbReference type="Proteomes" id="UP001289374">
    <property type="component" value="Unassembled WGS sequence"/>
</dbReference>
<comment type="similarity">
    <text evidence="1">Belongs to the BROX family.</text>
</comment>
<evidence type="ECO:0000313" key="4">
    <source>
        <dbReference type="Proteomes" id="UP001289374"/>
    </source>
</evidence>
<dbReference type="Gene3D" id="1.25.40.280">
    <property type="entry name" value="alix/aip1 like domains"/>
    <property type="match status" value="1"/>
</dbReference>
<dbReference type="InterPro" id="IPR038499">
    <property type="entry name" value="BRO1_sf"/>
</dbReference>
<dbReference type="Pfam" id="PF03097">
    <property type="entry name" value="BRO1"/>
    <property type="match status" value="1"/>
</dbReference>
<dbReference type="PANTHER" id="PTHR23032">
    <property type="entry name" value="BRO1 DOMAIN-CONTAINING PROTEIN BROX"/>
    <property type="match status" value="1"/>
</dbReference>
<accession>A0AAE2C6D2</accession>
<evidence type="ECO:0000256" key="1">
    <source>
        <dbReference type="ARBA" id="ARBA00008901"/>
    </source>
</evidence>
<reference evidence="3" key="1">
    <citation type="submission" date="2020-06" db="EMBL/GenBank/DDBJ databases">
        <authorList>
            <person name="Li T."/>
            <person name="Hu X."/>
            <person name="Zhang T."/>
            <person name="Song X."/>
            <person name="Zhang H."/>
            <person name="Dai N."/>
            <person name="Sheng W."/>
            <person name="Hou X."/>
            <person name="Wei L."/>
        </authorList>
    </citation>
    <scope>NUCLEOTIDE SEQUENCE</scope>
    <source>
        <strain evidence="3">K16</strain>
        <tissue evidence="3">Leaf</tissue>
    </source>
</reference>
<dbReference type="PANTHER" id="PTHR23032:SF20">
    <property type="entry name" value="ENDOSOMAL TARGETING BRO1-LIKE DOMAIN-CONTAINING PROTEIN"/>
    <property type="match status" value="1"/>
</dbReference>
<feature type="domain" description="BRO1" evidence="2">
    <location>
        <begin position="89"/>
        <end position="408"/>
    </location>
</feature>
<protein>
    <recommendedName>
        <fullName evidence="2">BRO1 domain-containing protein</fullName>
    </recommendedName>
</protein>
<gene>
    <name evidence="3" type="ORF">Sango_0107500</name>
</gene>
<dbReference type="AlphaFoldDB" id="A0AAE2C6D2"/>
<dbReference type="SMART" id="SM01041">
    <property type="entry name" value="BRO1"/>
    <property type="match status" value="1"/>
</dbReference>
<comment type="caution">
    <text evidence="3">The sequence shown here is derived from an EMBL/GenBank/DDBJ whole genome shotgun (WGS) entry which is preliminary data.</text>
</comment>